<name>A0A3B1BPT1_9ZZZZ</name>
<proteinExistence type="predicted"/>
<accession>A0A3B1BPT1</accession>
<dbReference type="EMBL" id="UOGE01000011">
    <property type="protein sequence ID" value="VAX16561.1"/>
    <property type="molecule type" value="Genomic_DNA"/>
</dbReference>
<protein>
    <submittedName>
        <fullName evidence="1">Uncharacterized protein</fullName>
    </submittedName>
</protein>
<gene>
    <name evidence="1" type="ORF">MNBD_NITROSPINAE02-2141</name>
</gene>
<dbReference type="Gene3D" id="2.40.160.10">
    <property type="entry name" value="Porin"/>
    <property type="match status" value="1"/>
</dbReference>
<dbReference type="InterPro" id="IPR023614">
    <property type="entry name" value="Porin_dom_sf"/>
</dbReference>
<sequence length="321" mass="34405">MGEKFVWFIILSIPALYFPLSETAFSMPNYARQSNVSCFTCHSQPASTLGASADSKDSVNNLLSAPDKGIQTKLEAHTSGSEAANAEVSGIRSRRVTELYLTKGDKYDQGLNGLSGYFNGKGFYADLSLFSLDQKMADPEGKSSPMTVWYRFGVAPKVGGVNLALGVFGEMVSLDGTSAASASGTDDETDTIGLDAKIKGQIGNVTLNLKAMYLNSISSYVTATSMRTGRSQATVYAQELSEGFGAAARLNIRKVFGLSAAYRTYKSKDAQDPTQTNLASIGAWVSLSKDMTIESQYTTVGENSSFLTEESAFTLLFITSF</sequence>
<evidence type="ECO:0000313" key="1">
    <source>
        <dbReference type="EMBL" id="VAX16561.1"/>
    </source>
</evidence>
<dbReference type="SUPFAM" id="SSF56935">
    <property type="entry name" value="Porins"/>
    <property type="match status" value="1"/>
</dbReference>
<organism evidence="1">
    <name type="scientific">hydrothermal vent metagenome</name>
    <dbReference type="NCBI Taxonomy" id="652676"/>
    <lineage>
        <taxon>unclassified sequences</taxon>
        <taxon>metagenomes</taxon>
        <taxon>ecological metagenomes</taxon>
    </lineage>
</organism>
<reference evidence="1" key="1">
    <citation type="submission" date="2018-06" db="EMBL/GenBank/DDBJ databases">
        <authorList>
            <person name="Zhirakovskaya E."/>
        </authorList>
    </citation>
    <scope>NUCLEOTIDE SEQUENCE</scope>
</reference>
<dbReference type="AlphaFoldDB" id="A0A3B1BPT1"/>